<dbReference type="Pfam" id="PF02706">
    <property type="entry name" value="Wzz"/>
    <property type="match status" value="1"/>
</dbReference>
<comment type="subcellular location">
    <subcellularLocation>
        <location evidence="1">Cell membrane</location>
        <topology evidence="1">Multi-pass membrane protein</topology>
    </subcellularLocation>
</comment>
<dbReference type="InterPro" id="IPR050445">
    <property type="entry name" value="Bact_polysacc_biosynth/exp"/>
</dbReference>
<dbReference type="PANTHER" id="PTHR32309:SF13">
    <property type="entry name" value="FERRIC ENTEROBACTIN TRANSPORT PROTEIN FEPE"/>
    <property type="match status" value="1"/>
</dbReference>
<evidence type="ECO:0000256" key="2">
    <source>
        <dbReference type="ARBA" id="ARBA00006683"/>
    </source>
</evidence>
<dbReference type="AlphaFoldDB" id="A0AA95J9U0"/>
<keyword evidence="6 7" id="KW-0472">Membrane</keyword>
<organism evidence="9 10">
    <name type="scientific">Candidatus Cohnella colombiensis</name>
    <dbReference type="NCBI Taxonomy" id="3121368"/>
    <lineage>
        <taxon>Bacteria</taxon>
        <taxon>Bacillati</taxon>
        <taxon>Bacillota</taxon>
        <taxon>Bacilli</taxon>
        <taxon>Bacillales</taxon>
        <taxon>Paenibacillaceae</taxon>
        <taxon>Cohnella</taxon>
    </lineage>
</organism>
<dbReference type="EMBL" id="CP119317">
    <property type="protein sequence ID" value="WEK53633.1"/>
    <property type="molecule type" value="Genomic_DNA"/>
</dbReference>
<evidence type="ECO:0000313" key="10">
    <source>
        <dbReference type="Proteomes" id="UP001178662"/>
    </source>
</evidence>
<keyword evidence="5 7" id="KW-1133">Transmembrane helix</keyword>
<evidence type="ECO:0000256" key="7">
    <source>
        <dbReference type="SAM" id="Phobius"/>
    </source>
</evidence>
<keyword evidence="10" id="KW-1185">Reference proteome</keyword>
<accession>A0AA95J9U0</accession>
<keyword evidence="4 7" id="KW-0812">Transmembrane</keyword>
<reference evidence="9" key="1">
    <citation type="submission" date="2023-03" db="EMBL/GenBank/DDBJ databases">
        <title>Andean soil-derived lignocellulolytic bacterial consortium as a source of novel taxa and putative plastic-active enzymes.</title>
        <authorList>
            <person name="Diaz-Garcia L."/>
            <person name="Chuvochina M."/>
            <person name="Feuerriegel G."/>
            <person name="Bunk B."/>
            <person name="Sproer C."/>
            <person name="Streit W.R."/>
            <person name="Rodriguez L.M."/>
            <person name="Overmann J."/>
            <person name="Jimenez D.J."/>
        </authorList>
    </citation>
    <scope>NUCLEOTIDE SEQUENCE</scope>
    <source>
        <strain evidence="9">MAG 2441</strain>
    </source>
</reference>
<protein>
    <submittedName>
        <fullName evidence="9">Wzz/FepE/Etk N-terminal domain-containing protein</fullName>
    </submittedName>
</protein>
<dbReference type="GO" id="GO:0004713">
    <property type="term" value="F:protein tyrosine kinase activity"/>
    <property type="evidence" value="ECO:0007669"/>
    <property type="project" value="TreeGrafter"/>
</dbReference>
<name>A0AA95J9U0_9BACL</name>
<feature type="transmembrane region" description="Helical" evidence="7">
    <location>
        <begin position="18"/>
        <end position="39"/>
    </location>
</feature>
<sequence length="238" mass="26840">MKELDLHQYIRIIRKKSLFILLLTAIVTGATLATNVYYFHPQYSNSVTLLVNDRNKQGSSLRVDDILLYEKLMGTYKDIIVSRRILSTVIDAHPSELSLNKLRSMMTVIISTSSQVITIRVADPDYSLATRFANEIAESFQSKLGSLMDVNNVQILDYAVEVPNPTPMSPRVKFNIALAFLISILLFSSAAVIIAYFDTRIRTEEDLFSTTKLPLLGTIPLTDSMSNKKQAKREDKDD</sequence>
<evidence type="ECO:0000256" key="1">
    <source>
        <dbReference type="ARBA" id="ARBA00004651"/>
    </source>
</evidence>
<dbReference type="Proteomes" id="UP001178662">
    <property type="component" value="Chromosome"/>
</dbReference>
<dbReference type="PANTHER" id="PTHR32309">
    <property type="entry name" value="TYROSINE-PROTEIN KINASE"/>
    <property type="match status" value="1"/>
</dbReference>
<keyword evidence="3" id="KW-1003">Cell membrane</keyword>
<evidence type="ECO:0000256" key="3">
    <source>
        <dbReference type="ARBA" id="ARBA00022475"/>
    </source>
</evidence>
<evidence type="ECO:0000256" key="4">
    <source>
        <dbReference type="ARBA" id="ARBA00022692"/>
    </source>
</evidence>
<dbReference type="InterPro" id="IPR003856">
    <property type="entry name" value="LPS_length_determ_N"/>
</dbReference>
<evidence type="ECO:0000256" key="6">
    <source>
        <dbReference type="ARBA" id="ARBA00023136"/>
    </source>
</evidence>
<evidence type="ECO:0000313" key="9">
    <source>
        <dbReference type="EMBL" id="WEK53633.1"/>
    </source>
</evidence>
<dbReference type="GO" id="GO:0005886">
    <property type="term" value="C:plasma membrane"/>
    <property type="evidence" value="ECO:0007669"/>
    <property type="project" value="UniProtKB-SubCell"/>
</dbReference>
<comment type="similarity">
    <text evidence="2">Belongs to the CpsC/CapA family.</text>
</comment>
<feature type="transmembrane region" description="Helical" evidence="7">
    <location>
        <begin position="174"/>
        <end position="197"/>
    </location>
</feature>
<evidence type="ECO:0000256" key="5">
    <source>
        <dbReference type="ARBA" id="ARBA00022989"/>
    </source>
</evidence>
<proteinExistence type="inferred from homology"/>
<evidence type="ECO:0000259" key="8">
    <source>
        <dbReference type="Pfam" id="PF02706"/>
    </source>
</evidence>
<gene>
    <name evidence="9" type="ORF">P0Y55_13745</name>
</gene>
<feature type="domain" description="Polysaccharide chain length determinant N-terminal" evidence="8">
    <location>
        <begin position="3"/>
        <end position="92"/>
    </location>
</feature>